<dbReference type="UniPathway" id="UPA00337"/>
<dbReference type="SUPFAM" id="SSF48239">
    <property type="entry name" value="Terpenoid cyclases/Protein prenyltransferases"/>
    <property type="match status" value="2"/>
</dbReference>
<dbReference type="Pfam" id="PF13243">
    <property type="entry name" value="SQHop_cyclase_C"/>
    <property type="match status" value="1"/>
</dbReference>
<accession>A0A0V8JQ67</accession>
<comment type="pathway">
    <text evidence="1">Secondary metabolite biosynthesis; hopanoid biosynthesis.</text>
</comment>
<dbReference type="NCBIfam" id="TIGR01787">
    <property type="entry name" value="squalene_cyclas"/>
    <property type="match status" value="1"/>
</dbReference>
<comment type="similarity">
    <text evidence="2">Belongs to the terpene cyclase/mutase family.</text>
</comment>
<dbReference type="PANTHER" id="PTHR11764">
    <property type="entry name" value="TERPENE CYCLASE/MUTASE FAMILY MEMBER"/>
    <property type="match status" value="1"/>
</dbReference>
<dbReference type="RefSeq" id="WP_062686487.1">
    <property type="nucleotide sequence ID" value="NZ_KQ758631.1"/>
</dbReference>
<name>A0A0V8JQ67_9BACI</name>
<dbReference type="EMBL" id="LNQP01000011">
    <property type="protein sequence ID" value="KSU89080.1"/>
    <property type="molecule type" value="Genomic_DNA"/>
</dbReference>
<evidence type="ECO:0000256" key="2">
    <source>
        <dbReference type="ARBA" id="ARBA00009755"/>
    </source>
</evidence>
<dbReference type="InterPro" id="IPR008930">
    <property type="entry name" value="Terpenoid_cyclase/PrenylTrfase"/>
</dbReference>
<dbReference type="InterPro" id="IPR032697">
    <property type="entry name" value="SQ_cyclase_N"/>
</dbReference>
<evidence type="ECO:0000313" key="7">
    <source>
        <dbReference type="Proteomes" id="UP000053681"/>
    </source>
</evidence>
<dbReference type="GO" id="GO:0016104">
    <property type="term" value="P:triterpenoid biosynthetic process"/>
    <property type="evidence" value="ECO:0007669"/>
    <property type="project" value="InterPro"/>
</dbReference>
<keyword evidence="7" id="KW-1185">Reference proteome</keyword>
<evidence type="ECO:0000256" key="1">
    <source>
        <dbReference type="ARBA" id="ARBA00004999"/>
    </source>
</evidence>
<evidence type="ECO:0000259" key="4">
    <source>
        <dbReference type="Pfam" id="PF13243"/>
    </source>
</evidence>
<organism evidence="6 7">
    <name type="scientific">Priestia veravalensis</name>
    <dbReference type="NCBI Taxonomy" id="1414648"/>
    <lineage>
        <taxon>Bacteria</taxon>
        <taxon>Bacillati</taxon>
        <taxon>Bacillota</taxon>
        <taxon>Bacilli</taxon>
        <taxon>Bacillales</taxon>
        <taxon>Bacillaceae</taxon>
        <taxon>Priestia</taxon>
    </lineage>
</organism>
<keyword evidence="3" id="KW-0677">Repeat</keyword>
<gene>
    <name evidence="6" type="ORF">AS180_04310</name>
</gene>
<dbReference type="SFLD" id="SFLDG01016">
    <property type="entry name" value="Prenyltransferase_Like_2"/>
    <property type="match status" value="1"/>
</dbReference>
<proteinExistence type="inferred from homology"/>
<evidence type="ECO:0000256" key="3">
    <source>
        <dbReference type="ARBA" id="ARBA00022737"/>
    </source>
</evidence>
<dbReference type="GO" id="GO:0016866">
    <property type="term" value="F:intramolecular transferase activity"/>
    <property type="evidence" value="ECO:0007669"/>
    <property type="project" value="InterPro"/>
</dbReference>
<dbReference type="PANTHER" id="PTHR11764:SF20">
    <property type="entry name" value="LANOSTEROL SYNTHASE"/>
    <property type="match status" value="1"/>
</dbReference>
<feature type="domain" description="Squalene cyclase N-terminal" evidence="5">
    <location>
        <begin position="17"/>
        <end position="286"/>
    </location>
</feature>
<reference evidence="6 7" key="1">
    <citation type="submission" date="2015-11" db="EMBL/GenBank/DDBJ databases">
        <title>Bacillus caseinolyticus sp nov.</title>
        <authorList>
            <person name="Dastager S.G."/>
            <person name="Mawlankar R."/>
        </authorList>
    </citation>
    <scope>NUCLEOTIDE SEQUENCE [LARGE SCALE GENOMIC DNA]</scope>
    <source>
        <strain evidence="6 7">SGD-V-76</strain>
    </source>
</reference>
<comment type="caution">
    <text evidence="6">The sequence shown here is derived from an EMBL/GenBank/DDBJ whole genome shotgun (WGS) entry which is preliminary data.</text>
</comment>
<dbReference type="Gene3D" id="1.50.10.20">
    <property type="match status" value="2"/>
</dbReference>
<dbReference type="GO" id="GO:0005811">
    <property type="term" value="C:lipid droplet"/>
    <property type="evidence" value="ECO:0007669"/>
    <property type="project" value="InterPro"/>
</dbReference>
<dbReference type="AlphaFoldDB" id="A0A0V8JQ67"/>
<dbReference type="InterPro" id="IPR018333">
    <property type="entry name" value="Squalene_cyclase"/>
</dbReference>
<feature type="domain" description="Squalene cyclase C-terminal" evidence="4">
    <location>
        <begin position="299"/>
        <end position="615"/>
    </location>
</feature>
<sequence>MLQEKTAKEIHYYIQKIQGRQSADGSFQYCFEGGVMTDSFLIMLLRSIEHPNQKLVEKLTKRIVSKQNKDGVWTLHDDEKPNPSATLQAYAALLYSGFYTREDRVLRKAEAYLIETNALSKAHFMTKWMLAANGLYDWPSLFYLPLSFLVVPPNAPLSFYNLSAYARIHFIPMMIVANKKFSVTSKHTPSLSHLLTRSEELDMQRNVRASPFLKQVKHLTSLPSYIHRLGYQAAERYMLDRLEDDGTLYSYASATFFMIYALLALGYKRNSPIVQRAVEGICGLASECSTYTHIENSTSTVWDTALLTYALQEAGLSWKDPMIRKATSYLQQKQHSRFGDWRVHNPGIQPGGWGFSHNNTINPDLDDTSAAIRALTSRASDDPSYFHSWQKGINWLLSMQNRDGGFAAFEKNTDSTLFTYLPLENAEDAATDPATADLTGRVLECLGSFGGMNKNHPKIQAAVDWLFDNQEENGSWYGRWGVCYIYGTWAAVTGLLAVGVSKHDKQIVKAINWLKSIQRSDGGWGESCSSAKYKRYIPLSFSTPSQTAWAIDALLSVCPKTNQEIIDGVSFLLNRSEQTIQQRNYPTGIGLPGQFYINYHSYNDLFPLLALSHYQAKA</sequence>
<dbReference type="InterPro" id="IPR032696">
    <property type="entry name" value="SQ_cyclase_C"/>
</dbReference>
<dbReference type="Proteomes" id="UP000053681">
    <property type="component" value="Unassembled WGS sequence"/>
</dbReference>
<protein>
    <submittedName>
        <fullName evidence="6">Squalene--hopene cyclase</fullName>
    </submittedName>
</protein>
<evidence type="ECO:0000259" key="5">
    <source>
        <dbReference type="Pfam" id="PF13249"/>
    </source>
</evidence>
<dbReference type="Pfam" id="PF13249">
    <property type="entry name" value="SQHop_cyclase_N"/>
    <property type="match status" value="1"/>
</dbReference>
<evidence type="ECO:0000313" key="6">
    <source>
        <dbReference type="EMBL" id="KSU89080.1"/>
    </source>
</evidence>